<evidence type="ECO:0000256" key="1">
    <source>
        <dbReference type="ARBA" id="ARBA00004123"/>
    </source>
</evidence>
<reference evidence="11" key="1">
    <citation type="submission" date="2021-02" db="EMBL/GenBank/DDBJ databases">
        <title>Genome sequence Cadophora malorum strain M34.</title>
        <authorList>
            <person name="Stefanovic E."/>
            <person name="Vu D."/>
            <person name="Scully C."/>
            <person name="Dijksterhuis J."/>
            <person name="Roader J."/>
            <person name="Houbraken J."/>
        </authorList>
    </citation>
    <scope>NUCLEOTIDE SEQUENCE</scope>
    <source>
        <strain evidence="11">M34</strain>
    </source>
</reference>
<protein>
    <recommendedName>
        <fullName evidence="10">C2H2-type domain-containing protein</fullName>
    </recommendedName>
</protein>
<dbReference type="PANTHER" id="PTHR46179">
    <property type="entry name" value="ZINC FINGER PROTEIN"/>
    <property type="match status" value="1"/>
</dbReference>
<keyword evidence="4" id="KW-0862">Zinc</keyword>
<evidence type="ECO:0000313" key="12">
    <source>
        <dbReference type="Proteomes" id="UP000664132"/>
    </source>
</evidence>
<dbReference type="SUPFAM" id="SSF57667">
    <property type="entry name" value="beta-beta-alpha zinc fingers"/>
    <property type="match status" value="1"/>
</dbReference>
<evidence type="ECO:0000256" key="4">
    <source>
        <dbReference type="ARBA" id="ARBA00022833"/>
    </source>
</evidence>
<dbReference type="Proteomes" id="UP000664132">
    <property type="component" value="Unassembled WGS sequence"/>
</dbReference>
<evidence type="ECO:0000256" key="6">
    <source>
        <dbReference type="ARBA" id="ARBA00023163"/>
    </source>
</evidence>
<evidence type="ECO:0000256" key="7">
    <source>
        <dbReference type="ARBA" id="ARBA00023242"/>
    </source>
</evidence>
<evidence type="ECO:0000256" key="2">
    <source>
        <dbReference type="ARBA" id="ARBA00022723"/>
    </source>
</evidence>
<dbReference type="GO" id="GO:0006357">
    <property type="term" value="P:regulation of transcription by RNA polymerase II"/>
    <property type="evidence" value="ECO:0007669"/>
    <property type="project" value="TreeGrafter"/>
</dbReference>
<name>A0A8H7TG81_9HELO</name>
<dbReference type="EMBL" id="JAFJYH010000123">
    <property type="protein sequence ID" value="KAG4418652.1"/>
    <property type="molecule type" value="Genomic_DNA"/>
</dbReference>
<comment type="caution">
    <text evidence="11">The sequence shown here is derived from an EMBL/GenBank/DDBJ whole genome shotgun (WGS) entry which is preliminary data.</text>
</comment>
<evidence type="ECO:0000313" key="11">
    <source>
        <dbReference type="EMBL" id="KAG4418652.1"/>
    </source>
</evidence>
<dbReference type="InterPro" id="IPR013087">
    <property type="entry name" value="Znf_C2H2_type"/>
</dbReference>
<evidence type="ECO:0000259" key="10">
    <source>
        <dbReference type="PROSITE" id="PS50157"/>
    </source>
</evidence>
<feature type="region of interest" description="Disordered" evidence="9">
    <location>
        <begin position="101"/>
        <end position="140"/>
    </location>
</feature>
<dbReference type="AlphaFoldDB" id="A0A8H7TG81"/>
<keyword evidence="7" id="KW-0539">Nucleus</keyword>
<dbReference type="PANTHER" id="PTHR46179:SF13">
    <property type="entry name" value="C2H2-TYPE DOMAIN-CONTAINING PROTEIN"/>
    <property type="match status" value="1"/>
</dbReference>
<dbReference type="SMART" id="SM00355">
    <property type="entry name" value="ZnF_C2H2"/>
    <property type="match status" value="3"/>
</dbReference>
<keyword evidence="6" id="KW-0804">Transcription</keyword>
<dbReference type="PROSITE" id="PS50157">
    <property type="entry name" value="ZINC_FINGER_C2H2_2"/>
    <property type="match status" value="1"/>
</dbReference>
<evidence type="ECO:0000256" key="3">
    <source>
        <dbReference type="ARBA" id="ARBA00022771"/>
    </source>
</evidence>
<evidence type="ECO:0000256" key="8">
    <source>
        <dbReference type="PROSITE-ProRule" id="PRU00042"/>
    </source>
</evidence>
<organism evidence="11 12">
    <name type="scientific">Cadophora malorum</name>
    <dbReference type="NCBI Taxonomy" id="108018"/>
    <lineage>
        <taxon>Eukaryota</taxon>
        <taxon>Fungi</taxon>
        <taxon>Dikarya</taxon>
        <taxon>Ascomycota</taxon>
        <taxon>Pezizomycotina</taxon>
        <taxon>Leotiomycetes</taxon>
        <taxon>Helotiales</taxon>
        <taxon>Ploettnerulaceae</taxon>
        <taxon>Cadophora</taxon>
    </lineage>
</organism>
<evidence type="ECO:0000256" key="5">
    <source>
        <dbReference type="ARBA" id="ARBA00023015"/>
    </source>
</evidence>
<dbReference type="Pfam" id="PF00096">
    <property type="entry name" value="zf-C2H2"/>
    <property type="match status" value="1"/>
</dbReference>
<sequence length="238" mass="26728">MEPINNFPVTNTEILDHQAIRTQIDADVDWDQFWREYNTLNPDYTSIPHVRRVHSMVQGYDMGQVMEYQEAAGVYRLSPSPVGQFGLPQFGSDLIFPDYIDPSLTPPSTDPSTSNSSPSATSSQASISASSTSTPSDAPSSASEGSFTCNFCAQTFAQRCLLNRHINTHTKPYRCRFGDCTERRATNRDLKRHMGVHDPVSAPAYLCQEQGCMYAVKGFKRKDNLKRHMENIHQRLVA</sequence>
<feature type="domain" description="C2H2-type" evidence="10">
    <location>
        <begin position="147"/>
        <end position="174"/>
    </location>
</feature>
<dbReference type="InterPro" id="IPR036236">
    <property type="entry name" value="Znf_C2H2_sf"/>
</dbReference>
<dbReference type="InterPro" id="IPR051061">
    <property type="entry name" value="Zinc_finger_trans_reg"/>
</dbReference>
<dbReference type="GO" id="GO:0008270">
    <property type="term" value="F:zinc ion binding"/>
    <property type="evidence" value="ECO:0007669"/>
    <property type="project" value="UniProtKB-KW"/>
</dbReference>
<accession>A0A8H7TG81</accession>
<keyword evidence="3 8" id="KW-0863">Zinc-finger</keyword>
<keyword evidence="12" id="KW-1185">Reference proteome</keyword>
<dbReference type="OrthoDB" id="5305647at2759"/>
<proteinExistence type="predicted"/>
<evidence type="ECO:0000256" key="9">
    <source>
        <dbReference type="SAM" id="MobiDB-lite"/>
    </source>
</evidence>
<keyword evidence="2" id="KW-0479">Metal-binding</keyword>
<feature type="compositionally biased region" description="Low complexity" evidence="9">
    <location>
        <begin position="110"/>
        <end position="140"/>
    </location>
</feature>
<dbReference type="GO" id="GO:0005634">
    <property type="term" value="C:nucleus"/>
    <property type="evidence" value="ECO:0007669"/>
    <property type="project" value="UniProtKB-SubCell"/>
</dbReference>
<keyword evidence="5" id="KW-0805">Transcription regulation</keyword>
<comment type="subcellular location">
    <subcellularLocation>
        <location evidence="1">Nucleus</location>
    </subcellularLocation>
</comment>
<dbReference type="Gene3D" id="3.30.160.60">
    <property type="entry name" value="Classic Zinc Finger"/>
    <property type="match status" value="2"/>
</dbReference>
<gene>
    <name evidence="11" type="ORF">IFR04_008188</name>
</gene>
<dbReference type="PROSITE" id="PS00028">
    <property type="entry name" value="ZINC_FINGER_C2H2_1"/>
    <property type="match status" value="1"/>
</dbReference>